<keyword evidence="2" id="KW-0436">Ligase</keyword>
<evidence type="ECO:0000313" key="2">
    <source>
        <dbReference type="EMBL" id="GIX61029.1"/>
    </source>
</evidence>
<feature type="compositionally biased region" description="Basic and acidic residues" evidence="1">
    <location>
        <begin position="147"/>
        <end position="157"/>
    </location>
</feature>
<name>A0AAV4LM48_BABCB</name>
<dbReference type="GO" id="GO:0016874">
    <property type="term" value="F:ligase activity"/>
    <property type="evidence" value="ECO:0007669"/>
    <property type="project" value="UniProtKB-KW"/>
</dbReference>
<dbReference type="AlphaFoldDB" id="A0AAV4LM48"/>
<gene>
    <name evidence="2" type="ORF">BcabD6B2_04640</name>
</gene>
<feature type="region of interest" description="Disordered" evidence="1">
    <location>
        <begin position="135"/>
        <end position="157"/>
    </location>
</feature>
<reference evidence="2 3" key="1">
    <citation type="submission" date="2021-06" db="EMBL/GenBank/DDBJ databases">
        <title>Genome sequence of Babesia caballi.</title>
        <authorList>
            <person name="Yamagishi J."/>
            <person name="Kidaka T."/>
            <person name="Ochi A."/>
        </authorList>
    </citation>
    <scope>NUCLEOTIDE SEQUENCE [LARGE SCALE GENOMIC DNA]</scope>
    <source>
        <strain evidence="2">USDA-D6B2</strain>
    </source>
</reference>
<evidence type="ECO:0000313" key="3">
    <source>
        <dbReference type="Proteomes" id="UP001497744"/>
    </source>
</evidence>
<proteinExistence type="predicted"/>
<dbReference type="EMBL" id="BPLF01000001">
    <property type="protein sequence ID" value="GIX61029.1"/>
    <property type="molecule type" value="Genomic_DNA"/>
</dbReference>
<dbReference type="GeneID" id="94192512"/>
<organism evidence="2 3">
    <name type="scientific">Babesia caballi</name>
    <dbReference type="NCBI Taxonomy" id="5871"/>
    <lineage>
        <taxon>Eukaryota</taxon>
        <taxon>Sar</taxon>
        <taxon>Alveolata</taxon>
        <taxon>Apicomplexa</taxon>
        <taxon>Aconoidasida</taxon>
        <taxon>Piroplasmida</taxon>
        <taxon>Babesiidae</taxon>
        <taxon>Babesia</taxon>
    </lineage>
</organism>
<dbReference type="RefSeq" id="XP_067713100.1">
    <property type="nucleotide sequence ID" value="XM_067856999.1"/>
</dbReference>
<dbReference type="Proteomes" id="UP001497744">
    <property type="component" value="Unassembled WGS sequence"/>
</dbReference>
<protein>
    <submittedName>
        <fullName evidence="2">Fatty acid-CoA ligase</fullName>
    </submittedName>
</protein>
<evidence type="ECO:0000256" key="1">
    <source>
        <dbReference type="SAM" id="MobiDB-lite"/>
    </source>
</evidence>
<comment type="caution">
    <text evidence="2">The sequence shown here is derived from an EMBL/GenBank/DDBJ whole genome shotgun (WGS) entry which is preliminary data.</text>
</comment>
<accession>A0AAV4LM48</accession>
<keyword evidence="3" id="KW-1185">Reference proteome</keyword>
<sequence length="157" mass="17335">MVHQAPGDMPDVCDVRYQAHQAAGREPRQLVAPLSRQAQDNRPQHGRLRLVLRRVKRGGHAAHPSHVEECHADVALVQRADVAHQPPQQTVRGVHRLREHARVAAQYESHFAGGYASHVGMRPVRVVSCGGAEPLPLGAPNSPEPPVGDRRCQQLRR</sequence>